<evidence type="ECO:0000259" key="3">
    <source>
        <dbReference type="Pfam" id="PF20990"/>
    </source>
</evidence>
<reference evidence="4 5" key="1">
    <citation type="submission" date="2014-03" db="EMBL/GenBank/DDBJ databases">
        <title>Genomics of Bifidobacteria.</title>
        <authorList>
            <person name="Ventura M."/>
            <person name="Milani C."/>
            <person name="Lugli G.A."/>
        </authorList>
    </citation>
    <scope>NUCLEOTIDE SEQUENCE [LARGE SCALE GENOMIC DNA]</scope>
    <source>
        <strain evidence="4 5">DSM 22767</strain>
    </source>
</reference>
<proteinExistence type="predicted"/>
<accession>A0A086ZEU3</accession>
<keyword evidence="1" id="KW-0472">Membrane</keyword>
<dbReference type="InterPro" id="IPR048389">
    <property type="entry name" value="YciQ-like_C"/>
</dbReference>
<evidence type="ECO:0000313" key="4">
    <source>
        <dbReference type="EMBL" id="KFI45043.1"/>
    </source>
</evidence>
<dbReference type="eggNOG" id="COG4907">
    <property type="taxonomic scope" value="Bacteria"/>
</dbReference>
<evidence type="ECO:0000259" key="2">
    <source>
        <dbReference type="Pfam" id="PF09972"/>
    </source>
</evidence>
<feature type="transmembrane region" description="Helical" evidence="1">
    <location>
        <begin position="334"/>
        <end position="356"/>
    </location>
</feature>
<feature type="transmembrane region" description="Helical" evidence="1">
    <location>
        <begin position="542"/>
        <end position="562"/>
    </location>
</feature>
<gene>
    <name evidence="4" type="ORF">BBOH_1304</name>
</gene>
<keyword evidence="1" id="KW-0812">Transmembrane</keyword>
<dbReference type="InterPro" id="IPR018702">
    <property type="entry name" value="DUF2207"/>
</dbReference>
<feature type="domain" description="Predicted membrane protein YciQ-like C-terminal" evidence="3">
    <location>
        <begin position="368"/>
        <end position="650"/>
    </location>
</feature>
<comment type="caution">
    <text evidence="4">The sequence shown here is derived from an EMBL/GenBank/DDBJ whole genome shotgun (WGS) entry which is preliminary data.</text>
</comment>
<keyword evidence="1" id="KW-1133">Transmembrane helix</keyword>
<organism evidence="4 5">
    <name type="scientific">Bifidobacterium bohemicum DSM 22767</name>
    <dbReference type="NCBI Taxonomy" id="1437606"/>
    <lineage>
        <taxon>Bacteria</taxon>
        <taxon>Bacillati</taxon>
        <taxon>Actinomycetota</taxon>
        <taxon>Actinomycetes</taxon>
        <taxon>Bifidobacteriales</taxon>
        <taxon>Bifidobacteriaceae</taxon>
        <taxon>Bifidobacterium</taxon>
    </lineage>
</organism>
<keyword evidence="5" id="KW-1185">Reference proteome</keyword>
<feature type="transmembrane region" description="Helical" evidence="1">
    <location>
        <begin position="12"/>
        <end position="37"/>
    </location>
</feature>
<evidence type="ECO:0000313" key="5">
    <source>
        <dbReference type="Proteomes" id="UP000029096"/>
    </source>
</evidence>
<feature type="domain" description="DUF2207" evidence="2">
    <location>
        <begin position="49"/>
        <end position="292"/>
    </location>
</feature>
<dbReference type="OrthoDB" id="3223373at2"/>
<dbReference type="AlphaFoldDB" id="A0A086ZEU3"/>
<evidence type="ECO:0008006" key="6">
    <source>
        <dbReference type="Google" id="ProtNLM"/>
    </source>
</evidence>
<dbReference type="Pfam" id="PF09972">
    <property type="entry name" value="DUF2207"/>
    <property type="match status" value="1"/>
</dbReference>
<dbReference type="Proteomes" id="UP000029096">
    <property type="component" value="Unassembled WGS sequence"/>
</dbReference>
<feature type="transmembrane region" description="Helical" evidence="1">
    <location>
        <begin position="568"/>
        <end position="590"/>
    </location>
</feature>
<dbReference type="RefSeq" id="WP_081930387.1">
    <property type="nucleotide sequence ID" value="NZ_JDUS01000020.1"/>
</dbReference>
<dbReference type="EMBL" id="JGYP01000004">
    <property type="protein sequence ID" value="KFI45043.1"/>
    <property type="molecule type" value="Genomic_DNA"/>
</dbReference>
<sequence length="748" mass="80364">MSIGRSPNPKRVRNALVCGIAAGVTVAVLAVFLFFVAGRADHHAALSYNSLNYEVTVRPNGDLRVVEHVDIKLDKKNGHQLWHQMTQRLTISDRQLSAITDVSVKDATSGKAYAGGHVVDRNEVGDDSSWDKHFAEQWYATVIGASVDHSGTVYRPASMTDEQYVQGLKDDPTLASNAADGDEVELAWNIPATEKAQSLKFDIGMTLKDVVSVYDDVAYFKWEPVGDGNTVPIGAFKATVTLPKGVAKDGGKTRHWLHYKGIGRIGAVKNGMFTFTADDVAVKQHVDLVTIFDARVMDATVAHRKHGNYGDTVIANEQCERNEAQRRSTDHTRLFVWLTVALMLVMLVTGLAAVIYTNRRSSYRGRLEYFRDVPQISPAGAAMLNGVAQGNASLKGSAVSEGGVAATVLSLADKGFIALYPGSARWYQGLDMAKASGAQIDTCIQANRNDRDRATSTVVILPKTDGYLDNPAGELYPSEFAMLRFLAAASDFMGSRAFDLDSLSGRTGGGEWDEGPNLYDEYNLQARLEYDARGFTVSRNGLYASILVLLSMMGGVCLLLLLDAGRHVPVLASLMIGIVVLLLVPVAMLLQRQTFTASGDQMADELQGLANYLEDFSDFTDRDAFDVELWGHYLVYATALGISEKVVRRLAAASPQGLDGTRIPDGSAISSIYWTYYAPMYVYGDATYAGFGLGPGGVNFSDIGAQLSSEIINIGTPAYESSDAGGIGSGISFGGSGGGAGGGSFGGW</sequence>
<dbReference type="Pfam" id="PF20990">
    <property type="entry name" value="DUF2207_C"/>
    <property type="match status" value="1"/>
</dbReference>
<name>A0A086ZEU3_9BIFI</name>
<evidence type="ECO:0000256" key="1">
    <source>
        <dbReference type="SAM" id="Phobius"/>
    </source>
</evidence>
<dbReference type="STRING" id="1437606.BBOH_1304"/>
<protein>
    <recommendedName>
        <fullName evidence="6">DUF2207 domain-containing protein</fullName>
    </recommendedName>
</protein>